<feature type="transmembrane region" description="Helical" evidence="4">
    <location>
        <begin position="167"/>
        <end position="192"/>
    </location>
</feature>
<dbReference type="SUPFAM" id="SSF103473">
    <property type="entry name" value="MFS general substrate transporter"/>
    <property type="match status" value="1"/>
</dbReference>
<proteinExistence type="predicted"/>
<dbReference type="InterPro" id="IPR036259">
    <property type="entry name" value="MFS_trans_sf"/>
</dbReference>
<dbReference type="GO" id="GO:0022857">
    <property type="term" value="F:transmembrane transporter activity"/>
    <property type="evidence" value="ECO:0007669"/>
    <property type="project" value="InterPro"/>
</dbReference>
<dbReference type="InterPro" id="IPR011701">
    <property type="entry name" value="MFS"/>
</dbReference>
<dbReference type="Pfam" id="PF07690">
    <property type="entry name" value="MFS_1"/>
    <property type="match status" value="1"/>
</dbReference>
<evidence type="ECO:0000313" key="5">
    <source>
        <dbReference type="EMBL" id="MBF9232298.1"/>
    </source>
</evidence>
<feature type="transmembrane region" description="Helical" evidence="4">
    <location>
        <begin position="106"/>
        <end position="128"/>
    </location>
</feature>
<keyword evidence="6" id="KW-1185">Reference proteome</keyword>
<dbReference type="InterPro" id="IPR052524">
    <property type="entry name" value="MFS_Cyanate_Porter"/>
</dbReference>
<gene>
    <name evidence="5" type="ORF">I2H38_02775</name>
</gene>
<organism evidence="5 6">
    <name type="scientific">Microvirga alba</name>
    <dbReference type="NCBI Taxonomy" id="2791025"/>
    <lineage>
        <taxon>Bacteria</taxon>
        <taxon>Pseudomonadati</taxon>
        <taxon>Pseudomonadota</taxon>
        <taxon>Alphaproteobacteria</taxon>
        <taxon>Hyphomicrobiales</taxon>
        <taxon>Methylobacteriaceae</taxon>
        <taxon>Microvirga</taxon>
    </lineage>
</organism>
<feature type="transmembrane region" description="Helical" evidence="4">
    <location>
        <begin position="304"/>
        <end position="327"/>
    </location>
</feature>
<evidence type="ECO:0000313" key="6">
    <source>
        <dbReference type="Proteomes" id="UP000599312"/>
    </source>
</evidence>
<evidence type="ECO:0000256" key="3">
    <source>
        <dbReference type="ARBA" id="ARBA00023136"/>
    </source>
</evidence>
<keyword evidence="1 4" id="KW-0812">Transmembrane</keyword>
<sequence length="401" mass="41802">MADMKRAASPWRYGGLIALCLLVAAFNLRPALTSLATILAEIRQGLEISSFWTGILTTTPVLCFGLFGPLAPLLSARLGLERATFLLFVLLAASLGLRIFPSHAALMASTLAAGAAIGMAGVLLPVVIRRDFSHRLGLMTGLYTMVLSVGGASAAGLTPVLEHATGAWTSALAAWSLPALVAAGLWAGLSLTGTSAARTARMPPFSVLFRDRVAWSVTAFMGLQAALAFIVLGWLPTLLRDRGLTVVDAGFVTSVSIIAQTATALLVPSLATKRLPPRLLILLVMLATVVGFLGLLYAPLDTRLLWGLILGLGQGGVFGLALLFISLRSASPEAAAMLSGMSQSIGYLGASLGPLAVSLLRDTYRGPTGPALLFTVVLLLSTWFGLQAAKPGHVLAHLDMP</sequence>
<feature type="transmembrane region" description="Helical" evidence="4">
    <location>
        <begin position="83"/>
        <end position="100"/>
    </location>
</feature>
<keyword evidence="3 4" id="KW-0472">Membrane</keyword>
<feature type="transmembrane region" description="Helical" evidence="4">
    <location>
        <begin position="213"/>
        <end position="235"/>
    </location>
</feature>
<feature type="transmembrane region" description="Helical" evidence="4">
    <location>
        <begin position="279"/>
        <end position="298"/>
    </location>
</feature>
<accession>A0A931FPD0</accession>
<feature type="transmembrane region" description="Helical" evidence="4">
    <location>
        <begin position="247"/>
        <end position="267"/>
    </location>
</feature>
<dbReference type="PANTHER" id="PTHR23523:SF2">
    <property type="entry name" value="2-NITROIMIDAZOLE TRANSPORTER"/>
    <property type="match status" value="1"/>
</dbReference>
<dbReference type="Gene3D" id="1.20.1250.20">
    <property type="entry name" value="MFS general substrate transporter like domains"/>
    <property type="match status" value="2"/>
</dbReference>
<evidence type="ECO:0000256" key="1">
    <source>
        <dbReference type="ARBA" id="ARBA00022692"/>
    </source>
</evidence>
<reference evidence="5" key="1">
    <citation type="submission" date="2020-11" db="EMBL/GenBank/DDBJ databases">
        <authorList>
            <person name="Kim M.K."/>
        </authorList>
    </citation>
    <scope>NUCLEOTIDE SEQUENCE</scope>
    <source>
        <strain evidence="5">BT350</strain>
    </source>
</reference>
<evidence type="ECO:0000256" key="4">
    <source>
        <dbReference type="SAM" id="Phobius"/>
    </source>
</evidence>
<comment type="caution">
    <text evidence="5">The sequence shown here is derived from an EMBL/GenBank/DDBJ whole genome shotgun (WGS) entry which is preliminary data.</text>
</comment>
<dbReference type="Proteomes" id="UP000599312">
    <property type="component" value="Unassembled WGS sequence"/>
</dbReference>
<name>A0A931FPD0_9HYPH</name>
<evidence type="ECO:0000256" key="2">
    <source>
        <dbReference type="ARBA" id="ARBA00022989"/>
    </source>
</evidence>
<dbReference type="PANTHER" id="PTHR23523">
    <property type="match status" value="1"/>
</dbReference>
<protein>
    <submittedName>
        <fullName evidence="5">MFS transporter</fullName>
    </submittedName>
</protein>
<feature type="transmembrane region" description="Helical" evidence="4">
    <location>
        <begin position="51"/>
        <end position="71"/>
    </location>
</feature>
<feature type="transmembrane region" description="Helical" evidence="4">
    <location>
        <begin position="369"/>
        <end position="386"/>
    </location>
</feature>
<dbReference type="EMBL" id="JADQDO010000001">
    <property type="protein sequence ID" value="MBF9232298.1"/>
    <property type="molecule type" value="Genomic_DNA"/>
</dbReference>
<feature type="transmembrane region" description="Helical" evidence="4">
    <location>
        <begin position="140"/>
        <end position="161"/>
    </location>
</feature>
<keyword evidence="2 4" id="KW-1133">Transmembrane helix</keyword>
<dbReference type="AlphaFoldDB" id="A0A931FPD0"/>